<accession>A0A7M1S3V0</accession>
<dbReference type="InterPro" id="IPR035923">
    <property type="entry name" value="TT1751-like_sf"/>
</dbReference>
<sequence>MKYSNILGSVAFSALLLMGTTGCNSENDILAAEETVSPYQRVAVIPGTWDDVNAIATKIAQMTIYSDENQTLGYPTNWVIAGANLAGGETDDGLDDLLPIPAIGGKSRVIEFCNKAYATAAIETGRFHGSALPCEVSVHSDGTNVYVDMLDAEAIFNIFFTDAKDNFTDAENAEFAKLASAVKSELRGMVKAALEDDNGASGSAAVDYTESTLAMGPVFTQEKIDNEISLRNPYIVYKYTGTGTGEGGSFTLDDADTLAREIIAKLGTDTATADTNVPGVSQDSAWRSGRPDPISIPNVKVVEACSPKYAAKATALGNEYITALPCEITVYVDETDPTGQTLAISFLNPNFMFGTMFEGAVEKAYMEGTLSKADMIEYSTLADVVFADLRLIVDAAVQGSVLGLAVPQSL</sequence>
<protein>
    <submittedName>
        <fullName evidence="2">DUF302 domain-containing protein</fullName>
    </submittedName>
</protein>
<proteinExistence type="predicted"/>
<keyword evidence="3" id="KW-1185">Reference proteome</keyword>
<evidence type="ECO:0000313" key="2">
    <source>
        <dbReference type="EMBL" id="QOR62103.1"/>
    </source>
</evidence>
<evidence type="ECO:0000259" key="1">
    <source>
        <dbReference type="Pfam" id="PF03625"/>
    </source>
</evidence>
<dbReference type="Gene3D" id="3.30.310.70">
    <property type="entry name" value="TT1751-like domain"/>
    <property type="match status" value="2"/>
</dbReference>
<dbReference type="SUPFAM" id="SSF103247">
    <property type="entry name" value="TT1751-like"/>
    <property type="match status" value="2"/>
</dbReference>
<organism evidence="2 3">
    <name type="scientific">Sulfurovum indicum</name>
    <dbReference type="NCBI Taxonomy" id="2779528"/>
    <lineage>
        <taxon>Bacteria</taxon>
        <taxon>Pseudomonadati</taxon>
        <taxon>Campylobacterota</taxon>
        <taxon>Epsilonproteobacteria</taxon>
        <taxon>Campylobacterales</taxon>
        <taxon>Sulfurovaceae</taxon>
        <taxon>Sulfurovum</taxon>
    </lineage>
</organism>
<reference evidence="2 3" key="1">
    <citation type="submission" date="2020-10" db="EMBL/GenBank/DDBJ databases">
        <title>The genome of sulfurovum sp.</title>
        <authorList>
            <person name="Xie S."/>
            <person name="Shao Z."/>
            <person name="Jiang L."/>
        </authorList>
    </citation>
    <scope>NUCLEOTIDE SEQUENCE [LARGE SCALE GENOMIC DNA]</scope>
    <source>
        <strain evidence="2 3">ST-419</strain>
    </source>
</reference>
<dbReference type="PROSITE" id="PS51257">
    <property type="entry name" value="PROKAR_LIPOPROTEIN"/>
    <property type="match status" value="1"/>
</dbReference>
<name>A0A7M1S3V0_9BACT</name>
<gene>
    <name evidence="2" type="ORF">IMZ28_01050</name>
</gene>
<dbReference type="Pfam" id="PF03625">
    <property type="entry name" value="DUF302"/>
    <property type="match status" value="2"/>
</dbReference>
<feature type="domain" description="DUF302" evidence="1">
    <location>
        <begin position="106"/>
        <end position="151"/>
    </location>
</feature>
<dbReference type="InterPro" id="IPR005180">
    <property type="entry name" value="DUF302"/>
</dbReference>
<evidence type="ECO:0000313" key="3">
    <source>
        <dbReference type="Proteomes" id="UP000595074"/>
    </source>
</evidence>
<feature type="domain" description="DUF302" evidence="1">
    <location>
        <begin position="295"/>
        <end position="334"/>
    </location>
</feature>
<dbReference type="EMBL" id="CP063164">
    <property type="protein sequence ID" value="QOR62103.1"/>
    <property type="molecule type" value="Genomic_DNA"/>
</dbReference>
<dbReference type="KEGG" id="sinu:IMZ28_01050"/>
<dbReference type="AlphaFoldDB" id="A0A7M1S3V0"/>
<dbReference type="RefSeq" id="WP_197548804.1">
    <property type="nucleotide sequence ID" value="NZ_CP063164.1"/>
</dbReference>
<dbReference type="Proteomes" id="UP000595074">
    <property type="component" value="Chromosome"/>
</dbReference>